<evidence type="ECO:0000313" key="1">
    <source>
        <dbReference type="EMBL" id="CBX89999.1"/>
    </source>
</evidence>
<proteinExistence type="predicted"/>
<name>E4ZQ89_LEPMJ</name>
<sequence>MLIIFSEESLRASLNLGLSESLKIAFPDIIPAIRPKVENITIPDGE</sequence>
<evidence type="ECO:0000313" key="2">
    <source>
        <dbReference type="Proteomes" id="UP000002668"/>
    </source>
</evidence>
<reference evidence="2" key="1">
    <citation type="journal article" date="2011" name="Nat. Commun.">
        <title>Effector diversification within compartments of the Leptosphaeria maculans genome affected by Repeat-Induced Point mutations.</title>
        <authorList>
            <person name="Rouxel T."/>
            <person name="Grandaubert J."/>
            <person name="Hane J.K."/>
            <person name="Hoede C."/>
            <person name="van de Wouw A.P."/>
            <person name="Couloux A."/>
            <person name="Dominguez V."/>
            <person name="Anthouard V."/>
            <person name="Bally P."/>
            <person name="Bourras S."/>
            <person name="Cozijnsen A.J."/>
            <person name="Ciuffetti L.M."/>
            <person name="Degrave A."/>
            <person name="Dilmaghani A."/>
            <person name="Duret L."/>
            <person name="Fudal I."/>
            <person name="Goodwin S.B."/>
            <person name="Gout L."/>
            <person name="Glaser N."/>
            <person name="Linglin J."/>
            <person name="Kema G.H.J."/>
            <person name="Lapalu N."/>
            <person name="Lawrence C.B."/>
            <person name="May K."/>
            <person name="Meyer M."/>
            <person name="Ollivier B."/>
            <person name="Poulain J."/>
            <person name="Schoch C.L."/>
            <person name="Simon A."/>
            <person name="Spatafora J.W."/>
            <person name="Stachowiak A."/>
            <person name="Turgeon B.G."/>
            <person name="Tyler B.M."/>
            <person name="Vincent D."/>
            <person name="Weissenbach J."/>
            <person name="Amselem J."/>
            <person name="Quesneville H."/>
            <person name="Oliver R.P."/>
            <person name="Wincker P."/>
            <person name="Balesdent M.-H."/>
            <person name="Howlett B.J."/>
        </authorList>
    </citation>
    <scope>NUCLEOTIDE SEQUENCE [LARGE SCALE GENOMIC DNA]</scope>
    <source>
        <strain evidence="2">JN3 / isolate v23.1.3 / race Av1-4-5-6-7-8</strain>
    </source>
</reference>
<keyword evidence="2" id="KW-1185">Reference proteome</keyword>
<accession>E4ZQ89</accession>
<dbReference type="HOGENOM" id="CLU_3191472_0_0_1"/>
<dbReference type="Proteomes" id="UP000002668">
    <property type="component" value="Genome"/>
</dbReference>
<organism evidence="2">
    <name type="scientific">Leptosphaeria maculans (strain JN3 / isolate v23.1.3 / race Av1-4-5-6-7-8)</name>
    <name type="common">Blackleg fungus</name>
    <name type="synonym">Phoma lingam</name>
    <dbReference type="NCBI Taxonomy" id="985895"/>
    <lineage>
        <taxon>Eukaryota</taxon>
        <taxon>Fungi</taxon>
        <taxon>Dikarya</taxon>
        <taxon>Ascomycota</taxon>
        <taxon>Pezizomycotina</taxon>
        <taxon>Dothideomycetes</taxon>
        <taxon>Pleosporomycetidae</taxon>
        <taxon>Pleosporales</taxon>
        <taxon>Pleosporineae</taxon>
        <taxon>Leptosphaeriaceae</taxon>
        <taxon>Plenodomus</taxon>
        <taxon>Plenodomus lingam/Leptosphaeria maculans species complex</taxon>
    </lineage>
</organism>
<dbReference type="VEuPathDB" id="FungiDB:LEMA_uP124170.1"/>
<gene>
    <name evidence="1" type="ORF">LEMA_uP124170.1</name>
</gene>
<dbReference type="OrthoDB" id="3665149at2759"/>
<dbReference type="AlphaFoldDB" id="E4ZQ89"/>
<protein>
    <submittedName>
        <fullName evidence="1">Predicted protein</fullName>
    </submittedName>
</protein>
<dbReference type="InParanoid" id="E4ZQ89"/>
<dbReference type="EMBL" id="FP929115">
    <property type="protein sequence ID" value="CBX89999.1"/>
    <property type="molecule type" value="Genomic_DNA"/>
</dbReference>